<sequence>MVALIAIAAAATGMAVHQHLTAREAERVAEARELALLGVASRVTEPYAAVALGVAAVRIHADDQTRTALVDTMVSERQAIFRGTDIVAAIAISADGRTALVADQNQGVALWTLSPSGRPDGRLDAIRAGVLESQGGEVRAVALSLDGRVALVSAGEGFATLWNTTDREHPARLATLEGGSVRHVALSGNGKTALIGHDDGNVAVWDLAQPSRPVRVAALATHRSVLRSLGLSADGRIAVTVRERASTVWDLSDLARPIQGGGLDTADTASAAAALTADGRTALVGSALWDVSNPTRPQRLTSLPDVEHMVVSAALTSNGGFAMTGEAGGRTVVWDLRDRARPSRIAVLKAPVTQVDEVALNADGNIALIGTPKWGVFSWDLTGLSGDPFHDLCGGGRTGLSITRAWWSHFTKSKPWPDSFGDRDSFEPCA</sequence>
<protein>
    <recommendedName>
        <fullName evidence="5">WD40 repeat</fullName>
    </recommendedName>
</protein>
<dbReference type="SMART" id="SM00320">
    <property type="entry name" value="WD40"/>
    <property type="match status" value="6"/>
</dbReference>
<organism evidence="3 4">
    <name type="scientific">Nonomuraea rhodomycinica</name>
    <dbReference type="NCBI Taxonomy" id="1712872"/>
    <lineage>
        <taxon>Bacteria</taxon>
        <taxon>Bacillati</taxon>
        <taxon>Actinomycetota</taxon>
        <taxon>Actinomycetes</taxon>
        <taxon>Streptosporangiales</taxon>
        <taxon>Streptosporangiaceae</taxon>
        <taxon>Nonomuraea</taxon>
    </lineage>
</organism>
<dbReference type="EMBL" id="JABWGO010000006">
    <property type="protein sequence ID" value="NUW43298.1"/>
    <property type="molecule type" value="Genomic_DNA"/>
</dbReference>
<evidence type="ECO:0000256" key="1">
    <source>
        <dbReference type="ARBA" id="ARBA00022574"/>
    </source>
</evidence>
<keyword evidence="4" id="KW-1185">Reference proteome</keyword>
<comment type="caution">
    <text evidence="3">The sequence shown here is derived from an EMBL/GenBank/DDBJ whole genome shotgun (WGS) entry which is preliminary data.</text>
</comment>
<gene>
    <name evidence="3" type="ORF">HT134_24645</name>
</gene>
<evidence type="ECO:0000313" key="4">
    <source>
        <dbReference type="Proteomes" id="UP000546126"/>
    </source>
</evidence>
<name>A0A7Y6IT06_9ACTN</name>
<dbReference type="PANTHER" id="PTHR44019:SF8">
    <property type="entry name" value="POC1 CENTRIOLAR PROTEIN HOMOLOG"/>
    <property type="match status" value="1"/>
</dbReference>
<keyword evidence="2" id="KW-0677">Repeat</keyword>
<dbReference type="SUPFAM" id="SSF82171">
    <property type="entry name" value="DPP6 N-terminal domain-like"/>
    <property type="match status" value="1"/>
</dbReference>
<evidence type="ECO:0008006" key="5">
    <source>
        <dbReference type="Google" id="ProtNLM"/>
    </source>
</evidence>
<proteinExistence type="predicted"/>
<dbReference type="InterPro" id="IPR001680">
    <property type="entry name" value="WD40_rpt"/>
</dbReference>
<evidence type="ECO:0000256" key="2">
    <source>
        <dbReference type="ARBA" id="ARBA00022737"/>
    </source>
</evidence>
<dbReference type="Pfam" id="PF00400">
    <property type="entry name" value="WD40"/>
    <property type="match status" value="1"/>
</dbReference>
<dbReference type="AlphaFoldDB" id="A0A7Y6IT06"/>
<keyword evidence="1" id="KW-0853">WD repeat</keyword>
<dbReference type="PROSITE" id="PS00678">
    <property type="entry name" value="WD_REPEATS_1"/>
    <property type="match status" value="1"/>
</dbReference>
<dbReference type="Proteomes" id="UP000546126">
    <property type="component" value="Unassembled WGS sequence"/>
</dbReference>
<dbReference type="RefSeq" id="WP_175602831.1">
    <property type="nucleotide sequence ID" value="NZ_JABWGO010000006.1"/>
</dbReference>
<dbReference type="PANTHER" id="PTHR44019">
    <property type="entry name" value="WD REPEAT-CONTAINING PROTEIN 55"/>
    <property type="match status" value="1"/>
</dbReference>
<dbReference type="InterPro" id="IPR015943">
    <property type="entry name" value="WD40/YVTN_repeat-like_dom_sf"/>
</dbReference>
<accession>A0A7Y6IT06</accession>
<dbReference type="Gene3D" id="2.130.10.10">
    <property type="entry name" value="YVTN repeat-like/Quinoprotein amine dehydrogenase"/>
    <property type="match status" value="2"/>
</dbReference>
<evidence type="ECO:0000313" key="3">
    <source>
        <dbReference type="EMBL" id="NUW43298.1"/>
    </source>
</evidence>
<reference evidence="3 4" key="1">
    <citation type="submission" date="2020-06" db="EMBL/GenBank/DDBJ databases">
        <authorList>
            <person name="Chanama M."/>
        </authorList>
    </citation>
    <scope>NUCLEOTIDE SEQUENCE [LARGE SCALE GENOMIC DNA]</scope>
    <source>
        <strain evidence="3 4">TBRC6557</strain>
    </source>
</reference>
<dbReference type="InterPro" id="IPR050505">
    <property type="entry name" value="WDR55/POC1"/>
</dbReference>
<dbReference type="InterPro" id="IPR019775">
    <property type="entry name" value="WD40_repeat_CS"/>
</dbReference>